<proteinExistence type="predicted"/>
<keyword evidence="4" id="KW-1185">Reference proteome</keyword>
<name>A0ABT0H7Y4_9FLAO</name>
<protein>
    <submittedName>
        <fullName evidence="3">XdhC family protein</fullName>
    </submittedName>
</protein>
<accession>A0ABT0H7Y4</accession>
<dbReference type="Gene3D" id="3.40.50.720">
    <property type="entry name" value="NAD(P)-binding Rossmann-like Domain"/>
    <property type="match status" value="1"/>
</dbReference>
<evidence type="ECO:0000259" key="2">
    <source>
        <dbReference type="Pfam" id="PF13478"/>
    </source>
</evidence>
<organism evidence="3 4">
    <name type="scientific">Psychroserpens algicola</name>
    <dbReference type="NCBI Taxonomy" id="1719034"/>
    <lineage>
        <taxon>Bacteria</taxon>
        <taxon>Pseudomonadati</taxon>
        <taxon>Bacteroidota</taxon>
        <taxon>Flavobacteriia</taxon>
        <taxon>Flavobacteriales</taxon>
        <taxon>Flavobacteriaceae</taxon>
        <taxon>Psychroserpens</taxon>
    </lineage>
</organism>
<gene>
    <name evidence="3" type="ORF">MUY34_07525</name>
</gene>
<dbReference type="Pfam" id="PF13478">
    <property type="entry name" value="XdhC_C"/>
    <property type="match status" value="1"/>
</dbReference>
<feature type="domain" description="XdhC Rossmann" evidence="2">
    <location>
        <begin position="174"/>
        <end position="316"/>
    </location>
</feature>
<dbReference type="PANTHER" id="PTHR30388">
    <property type="entry name" value="ALDEHYDE OXIDOREDUCTASE MOLYBDENUM COFACTOR ASSEMBLY PROTEIN"/>
    <property type="match status" value="1"/>
</dbReference>
<dbReference type="InterPro" id="IPR027051">
    <property type="entry name" value="XdhC_Rossmann_dom"/>
</dbReference>
<comment type="caution">
    <text evidence="3">The sequence shown here is derived from an EMBL/GenBank/DDBJ whole genome shotgun (WGS) entry which is preliminary data.</text>
</comment>
<dbReference type="RefSeq" id="WP_248412573.1">
    <property type="nucleotide sequence ID" value="NZ_JALPQF010000006.1"/>
</dbReference>
<evidence type="ECO:0000313" key="4">
    <source>
        <dbReference type="Proteomes" id="UP001203687"/>
    </source>
</evidence>
<sequence length="338" mass="37772">MTHEFKNIVYQAKLNQQNGLKNVLATVVHLEGSSYRKPGVRMLISENGTMVGAVSGGCVENDINTRAQSVFETNTSKVMTYDGRYRLGCEGILYILIEPFYISDVFLKAFQHILESRQEFQIQSYYQKKDDVIGAFGSCFLVDNNQSFTFSEAIHPKNNGLVVFSQTLKPSLKLLIIGGEHDAVKLCAMANLLGWEVDIITSIKDPKSLSDFPGAKSVTALTPEIADLHIDSETVVVLMTHNYVQDLKYLLKLEPFQLKYIGIIGSSKRRNQLESELLNYNPDIKEDFLNSIYSPAGLHIGAITPEEIALAIVSEILMVIRQTKPMSLRSITVKSVKK</sequence>
<dbReference type="InterPro" id="IPR052698">
    <property type="entry name" value="MoCofactor_Util/Proc"/>
</dbReference>
<dbReference type="PANTHER" id="PTHR30388:SF4">
    <property type="entry name" value="MOLYBDENUM COFACTOR INSERTION CHAPERONE PAOD"/>
    <property type="match status" value="1"/>
</dbReference>
<feature type="domain" description="XdhC- CoxI" evidence="1">
    <location>
        <begin position="18"/>
        <end position="82"/>
    </location>
</feature>
<reference evidence="3" key="1">
    <citation type="submission" date="2022-04" db="EMBL/GenBank/DDBJ databases">
        <authorList>
            <person name="Ren T."/>
        </authorList>
    </citation>
    <scope>NUCLEOTIDE SEQUENCE</scope>
    <source>
        <strain evidence="3">F63249</strain>
    </source>
</reference>
<dbReference type="Proteomes" id="UP001203687">
    <property type="component" value="Unassembled WGS sequence"/>
</dbReference>
<dbReference type="EMBL" id="JALPQF010000006">
    <property type="protein sequence ID" value="MCK8480465.1"/>
    <property type="molecule type" value="Genomic_DNA"/>
</dbReference>
<dbReference type="Pfam" id="PF02625">
    <property type="entry name" value="XdhC_CoxI"/>
    <property type="match status" value="1"/>
</dbReference>
<evidence type="ECO:0000259" key="1">
    <source>
        <dbReference type="Pfam" id="PF02625"/>
    </source>
</evidence>
<evidence type="ECO:0000313" key="3">
    <source>
        <dbReference type="EMBL" id="MCK8480465.1"/>
    </source>
</evidence>
<dbReference type="InterPro" id="IPR003777">
    <property type="entry name" value="XdhC_CoxI"/>
</dbReference>